<accession>A0A9Q3K0D7</accession>
<evidence type="ECO:0000259" key="4">
    <source>
        <dbReference type="PROSITE" id="PS50158"/>
    </source>
</evidence>
<feature type="domain" description="CCHC-type" evidence="4">
    <location>
        <begin position="174"/>
        <end position="189"/>
    </location>
</feature>
<evidence type="ECO:0000256" key="2">
    <source>
        <dbReference type="PROSITE-ProRule" id="PRU00047"/>
    </source>
</evidence>
<proteinExistence type="predicted"/>
<organism evidence="5 6">
    <name type="scientific">Austropuccinia psidii MF-1</name>
    <dbReference type="NCBI Taxonomy" id="1389203"/>
    <lineage>
        <taxon>Eukaryota</taxon>
        <taxon>Fungi</taxon>
        <taxon>Dikarya</taxon>
        <taxon>Basidiomycota</taxon>
        <taxon>Pucciniomycotina</taxon>
        <taxon>Pucciniomycetes</taxon>
        <taxon>Pucciniales</taxon>
        <taxon>Sphaerophragmiaceae</taxon>
        <taxon>Austropuccinia</taxon>
    </lineage>
</organism>
<reference evidence="5" key="1">
    <citation type="submission" date="2021-03" db="EMBL/GenBank/DDBJ databases">
        <title>Draft genome sequence of rust myrtle Austropuccinia psidii MF-1, a brazilian biotype.</title>
        <authorList>
            <person name="Quecine M.C."/>
            <person name="Pachon D.M.R."/>
            <person name="Bonatelli M.L."/>
            <person name="Correr F.H."/>
            <person name="Franceschini L.M."/>
            <person name="Leite T.F."/>
            <person name="Margarido G.R.A."/>
            <person name="Almeida C.A."/>
            <person name="Ferrarezi J.A."/>
            <person name="Labate C.A."/>
        </authorList>
    </citation>
    <scope>NUCLEOTIDE SEQUENCE</scope>
    <source>
        <strain evidence="5">MF-1</strain>
    </source>
</reference>
<dbReference type="InterPro" id="IPR001878">
    <property type="entry name" value="Znf_CCHC"/>
</dbReference>
<dbReference type="PROSITE" id="PS50158">
    <property type="entry name" value="ZF_CCHC"/>
    <property type="match status" value="1"/>
</dbReference>
<comment type="caution">
    <text evidence="5">The sequence shown here is derived from an EMBL/GenBank/DDBJ whole genome shotgun (WGS) entry which is preliminary data.</text>
</comment>
<dbReference type="Gene3D" id="4.10.60.10">
    <property type="entry name" value="Zinc finger, CCHC-type"/>
    <property type="match status" value="1"/>
</dbReference>
<dbReference type="Proteomes" id="UP000765509">
    <property type="component" value="Unassembled WGS sequence"/>
</dbReference>
<keyword evidence="2" id="KW-0863">Zinc-finger</keyword>
<gene>
    <name evidence="5" type="ORF">O181_112385</name>
</gene>
<dbReference type="EMBL" id="AVOT02090540">
    <property type="protein sequence ID" value="MBW0572670.1"/>
    <property type="molecule type" value="Genomic_DNA"/>
</dbReference>
<dbReference type="InterPro" id="IPR036875">
    <property type="entry name" value="Znf_CCHC_sf"/>
</dbReference>
<dbReference type="SUPFAM" id="SSF57756">
    <property type="entry name" value="Retrovirus zinc finger-like domains"/>
    <property type="match status" value="1"/>
</dbReference>
<feature type="region of interest" description="Disordered" evidence="3">
    <location>
        <begin position="242"/>
        <end position="271"/>
    </location>
</feature>
<keyword evidence="2" id="KW-0479">Metal-binding</keyword>
<dbReference type="GO" id="GO:0006397">
    <property type="term" value="P:mRNA processing"/>
    <property type="evidence" value="ECO:0007669"/>
    <property type="project" value="UniProtKB-KW"/>
</dbReference>
<protein>
    <recommendedName>
        <fullName evidence="4">CCHC-type domain-containing protein</fullName>
    </recommendedName>
</protein>
<evidence type="ECO:0000313" key="5">
    <source>
        <dbReference type="EMBL" id="MBW0572670.1"/>
    </source>
</evidence>
<dbReference type="OrthoDB" id="2507554at2759"/>
<evidence type="ECO:0000313" key="6">
    <source>
        <dbReference type="Proteomes" id="UP000765509"/>
    </source>
</evidence>
<keyword evidence="1" id="KW-0507">mRNA processing</keyword>
<evidence type="ECO:0000256" key="3">
    <source>
        <dbReference type="SAM" id="MobiDB-lite"/>
    </source>
</evidence>
<keyword evidence="6" id="KW-1185">Reference proteome</keyword>
<dbReference type="GO" id="GO:0003676">
    <property type="term" value="F:nucleic acid binding"/>
    <property type="evidence" value="ECO:0007669"/>
    <property type="project" value="InterPro"/>
</dbReference>
<name>A0A9Q3K0D7_9BASI</name>
<dbReference type="GO" id="GO:0008270">
    <property type="term" value="F:zinc ion binding"/>
    <property type="evidence" value="ECO:0007669"/>
    <property type="project" value="UniProtKB-KW"/>
</dbReference>
<evidence type="ECO:0000256" key="1">
    <source>
        <dbReference type="ARBA" id="ARBA00022664"/>
    </source>
</evidence>
<dbReference type="AlphaFoldDB" id="A0A9Q3K0D7"/>
<keyword evidence="2" id="KW-0862">Zinc</keyword>
<sequence>MALSTSKFDLEDLQSALASVDQTDARVHNGYAKIQDNPKKLKTAIGGQWSDESLIAIFFHHCNKHHFHEIANAIDARISIDPMVKIRGRDVLEVAQRLKTREQPSSSGSIITMSTGSRFNTTMRQQSSSAGNQQYVKKSVFTPPSGDGKYRRYPHPSSCSEAWARQWLSPEHLCIHCWEWGHWAQDCPRKRAGKPAAEDPRIKRPGLKLKKSQHVSHPALAGMEVNEDCYGNVASIERSPANYSEFNPIGRDNRQAQSQGDRNDQIIYPGW</sequence>